<sequence>MIELKTPSEMDAIAAAGAIVADVLAALRAQAAPGVRVSDLDAAAGDLIADAGAKPTFLNYLPRFAPTPYPAVTCISVNDAVVHGVPGPLVLADGDLVSIDLAVHLDDWCADSAVSFVVGRADPADLTLIDTAERSLRAGIDASLAGARLGDVGHAIESVARASGYGMLADHGGHGVGRQMHEAPHVPNEGRRGRGMRLEPGLVFAIEPMLIAGGTDRYRHDDDGWTLRTADGSRAAHVEHTIGVTEDGPRVLTLTGA</sequence>
<dbReference type="Gene3D" id="3.90.230.10">
    <property type="entry name" value="Creatinase/methionine aminopeptidase superfamily"/>
    <property type="match status" value="1"/>
</dbReference>
<comment type="cofactor">
    <cofactor evidence="6">
        <name>Co(2+)</name>
        <dbReference type="ChEBI" id="CHEBI:48828"/>
    </cofactor>
    <cofactor evidence="6">
        <name>Zn(2+)</name>
        <dbReference type="ChEBI" id="CHEBI:29105"/>
    </cofactor>
    <cofactor evidence="6">
        <name>Mn(2+)</name>
        <dbReference type="ChEBI" id="CHEBI:29035"/>
    </cofactor>
    <cofactor evidence="6">
        <name>Fe(2+)</name>
        <dbReference type="ChEBI" id="CHEBI:29033"/>
    </cofactor>
    <text evidence="6">Binds 2 divalent metal cations per subunit. Has a high-affinity and a low affinity metal-binding site. The true nature of the physiological cofactor is under debate. The enzyme is active with cobalt, zinc, manganese or divalent iron ions. Most likely, methionine aminopeptidases function as mononuclear Fe(2+)-metalloproteases under physiological conditions, and the catalytically relevant metal-binding site has been assigned to the histidine-containing high-affinity site.</text>
</comment>
<evidence type="ECO:0000256" key="3">
    <source>
        <dbReference type="ARBA" id="ARBA00022670"/>
    </source>
</evidence>
<dbReference type="GO" id="GO:0006508">
    <property type="term" value="P:proteolysis"/>
    <property type="evidence" value="ECO:0007669"/>
    <property type="project" value="UniProtKB-KW"/>
</dbReference>
<feature type="binding site" evidence="6">
    <location>
        <position position="100"/>
    </location>
    <ligand>
        <name>a divalent metal cation</name>
        <dbReference type="ChEBI" id="CHEBI:60240"/>
        <label>1</label>
    </ligand>
</feature>
<dbReference type="PANTHER" id="PTHR43330">
    <property type="entry name" value="METHIONINE AMINOPEPTIDASE"/>
    <property type="match status" value="1"/>
</dbReference>
<evidence type="ECO:0000256" key="6">
    <source>
        <dbReference type="HAMAP-Rule" id="MF_01974"/>
    </source>
</evidence>
<keyword evidence="10" id="KW-1185">Reference proteome</keyword>
<dbReference type="RefSeq" id="WP_147113090.1">
    <property type="nucleotide sequence ID" value="NZ_BJVJ01000069.1"/>
</dbReference>
<dbReference type="HAMAP" id="MF_01974">
    <property type="entry name" value="MetAP_1"/>
    <property type="match status" value="1"/>
</dbReference>
<dbReference type="Proteomes" id="UP000321685">
    <property type="component" value="Unassembled WGS sequence"/>
</dbReference>
<keyword evidence="4 6" id="KW-0479">Metal-binding</keyword>
<dbReference type="InterPro" id="IPR001714">
    <property type="entry name" value="Pept_M24_MAP"/>
</dbReference>
<dbReference type="GO" id="GO:0005829">
    <property type="term" value="C:cytosol"/>
    <property type="evidence" value="ECO:0007669"/>
    <property type="project" value="TreeGrafter"/>
</dbReference>
<evidence type="ECO:0000313" key="9">
    <source>
        <dbReference type="EMBL" id="GEL25956.1"/>
    </source>
</evidence>
<evidence type="ECO:0000259" key="8">
    <source>
        <dbReference type="Pfam" id="PF00557"/>
    </source>
</evidence>
<feature type="binding site" evidence="6">
    <location>
        <position position="207"/>
    </location>
    <ligand>
        <name>a divalent metal cation</name>
        <dbReference type="ChEBI" id="CHEBI:60240"/>
        <label>2</label>
        <note>catalytic</note>
    </ligand>
</feature>
<evidence type="ECO:0000256" key="7">
    <source>
        <dbReference type="RuleBase" id="RU003653"/>
    </source>
</evidence>
<dbReference type="GO" id="GO:0046872">
    <property type="term" value="F:metal ion binding"/>
    <property type="evidence" value="ECO:0007669"/>
    <property type="project" value="UniProtKB-UniRule"/>
</dbReference>
<dbReference type="NCBIfam" id="TIGR00500">
    <property type="entry name" value="met_pdase_I"/>
    <property type="match status" value="1"/>
</dbReference>
<feature type="binding site" evidence="6">
    <location>
        <position position="174"/>
    </location>
    <ligand>
        <name>a divalent metal cation</name>
        <dbReference type="ChEBI" id="CHEBI:60240"/>
        <label>2</label>
        <note>catalytic</note>
    </ligand>
</feature>
<dbReference type="GO" id="GO:0004239">
    <property type="term" value="F:initiator methionyl aminopeptidase activity"/>
    <property type="evidence" value="ECO:0007669"/>
    <property type="project" value="UniProtKB-UniRule"/>
</dbReference>
<protein>
    <recommendedName>
        <fullName evidence="6 7">Methionine aminopeptidase</fullName>
        <shortName evidence="6">MAP</shortName>
        <shortName evidence="6">MetAP</shortName>
        <ecNumber evidence="6 7">3.4.11.18</ecNumber>
    </recommendedName>
    <alternativeName>
        <fullName evidence="6">Peptidase M</fullName>
    </alternativeName>
</protein>
<gene>
    <name evidence="6 9" type="primary">map</name>
    <name evidence="9" type="ORF">PSU4_49100</name>
</gene>
<feature type="binding site" evidence="6">
    <location>
        <position position="181"/>
    </location>
    <ligand>
        <name>substrate</name>
    </ligand>
</feature>
<reference evidence="9 10" key="1">
    <citation type="submission" date="2019-07" db="EMBL/GenBank/DDBJ databases">
        <title>Whole genome shotgun sequence of Pseudonocardia sulfidoxydans NBRC 16205.</title>
        <authorList>
            <person name="Hosoyama A."/>
            <person name="Uohara A."/>
            <person name="Ohji S."/>
            <person name="Ichikawa N."/>
        </authorList>
    </citation>
    <scope>NUCLEOTIDE SEQUENCE [LARGE SCALE GENOMIC DNA]</scope>
    <source>
        <strain evidence="9 10">NBRC 16205</strain>
    </source>
</reference>
<dbReference type="OrthoDB" id="9802055at2"/>
<comment type="function">
    <text evidence="1 6">Removes the N-terminal methionine from nascent proteins. The N-terminal methionine is often cleaved when the second residue in the primary sequence is small and uncharged (Met-Ala-, Cys, Gly, Pro, Ser, Thr, or Val). Requires deformylation of the N(alpha)-formylated initiator methionine before it can be hydrolyzed.</text>
</comment>
<comment type="catalytic activity">
    <reaction evidence="6 7">
        <text>Release of N-terminal amino acids, preferentially methionine, from peptides and arylamides.</text>
        <dbReference type="EC" id="3.4.11.18"/>
    </reaction>
</comment>
<keyword evidence="3 6" id="KW-0645">Protease</keyword>
<feature type="domain" description="Peptidase M24" evidence="8">
    <location>
        <begin position="12"/>
        <end position="246"/>
    </location>
</feature>
<dbReference type="AlphaFoldDB" id="A0A511DMB1"/>
<evidence type="ECO:0000256" key="4">
    <source>
        <dbReference type="ARBA" id="ARBA00022723"/>
    </source>
</evidence>
<dbReference type="Pfam" id="PF00557">
    <property type="entry name" value="Peptidase_M24"/>
    <property type="match status" value="1"/>
</dbReference>
<evidence type="ECO:0000256" key="1">
    <source>
        <dbReference type="ARBA" id="ARBA00002521"/>
    </source>
</evidence>
<evidence type="ECO:0000313" key="10">
    <source>
        <dbReference type="Proteomes" id="UP000321685"/>
    </source>
</evidence>
<dbReference type="EMBL" id="BJVJ01000069">
    <property type="protein sequence ID" value="GEL25956.1"/>
    <property type="molecule type" value="Genomic_DNA"/>
</dbReference>
<dbReference type="InterPro" id="IPR036005">
    <property type="entry name" value="Creatinase/aminopeptidase-like"/>
</dbReference>
<dbReference type="InterPro" id="IPR002467">
    <property type="entry name" value="Pept_M24A_MAP1"/>
</dbReference>
<comment type="similarity">
    <text evidence="6">Belongs to the peptidase M24A family. Methionine aminopeptidase type 1 subfamily.</text>
</comment>
<dbReference type="PANTHER" id="PTHR43330:SF27">
    <property type="entry name" value="METHIONINE AMINOPEPTIDASE"/>
    <property type="match status" value="1"/>
</dbReference>
<keyword evidence="5 6" id="KW-0378">Hydrolase</keyword>
<accession>A0A511DMB1</accession>
<feature type="binding site" evidence="6">
    <location>
        <position position="111"/>
    </location>
    <ligand>
        <name>a divalent metal cation</name>
        <dbReference type="ChEBI" id="CHEBI:60240"/>
        <label>1</label>
    </ligand>
</feature>
<evidence type="ECO:0000256" key="5">
    <source>
        <dbReference type="ARBA" id="ARBA00022801"/>
    </source>
</evidence>
<organism evidence="9 10">
    <name type="scientific">Pseudonocardia sulfidoxydans NBRC 16205</name>
    <dbReference type="NCBI Taxonomy" id="1223511"/>
    <lineage>
        <taxon>Bacteria</taxon>
        <taxon>Bacillati</taxon>
        <taxon>Actinomycetota</taxon>
        <taxon>Actinomycetes</taxon>
        <taxon>Pseudonocardiales</taxon>
        <taxon>Pseudonocardiaceae</taxon>
        <taxon>Pseudonocardia</taxon>
    </lineage>
</organism>
<evidence type="ECO:0000256" key="2">
    <source>
        <dbReference type="ARBA" id="ARBA00022438"/>
    </source>
</evidence>
<dbReference type="SUPFAM" id="SSF55920">
    <property type="entry name" value="Creatinase/aminopeptidase"/>
    <property type="match status" value="1"/>
</dbReference>
<dbReference type="GO" id="GO:0070006">
    <property type="term" value="F:metalloaminopeptidase activity"/>
    <property type="evidence" value="ECO:0007669"/>
    <property type="project" value="UniProtKB-UniRule"/>
</dbReference>
<dbReference type="PRINTS" id="PR00599">
    <property type="entry name" value="MAPEPTIDASE"/>
</dbReference>
<dbReference type="CDD" id="cd01086">
    <property type="entry name" value="MetAP1"/>
    <property type="match status" value="1"/>
</dbReference>
<feature type="binding site" evidence="6">
    <location>
        <position position="111"/>
    </location>
    <ligand>
        <name>a divalent metal cation</name>
        <dbReference type="ChEBI" id="CHEBI:60240"/>
        <label>2</label>
        <note>catalytic</note>
    </ligand>
</feature>
<dbReference type="InterPro" id="IPR000994">
    <property type="entry name" value="Pept_M24"/>
</dbReference>
<keyword evidence="2 6" id="KW-0031">Aminopeptidase</keyword>
<dbReference type="EC" id="3.4.11.18" evidence="6 7"/>
<comment type="subunit">
    <text evidence="6">Monomer.</text>
</comment>
<name>A0A511DMB1_9PSEU</name>
<feature type="binding site" evidence="6">
    <location>
        <position position="83"/>
    </location>
    <ligand>
        <name>substrate</name>
    </ligand>
</feature>
<feature type="binding site" evidence="6">
    <location>
        <position position="239"/>
    </location>
    <ligand>
        <name>a divalent metal cation</name>
        <dbReference type="ChEBI" id="CHEBI:60240"/>
        <label>2</label>
        <note>catalytic</note>
    </ligand>
</feature>
<comment type="caution">
    <text evidence="9">The sequence shown here is derived from an EMBL/GenBank/DDBJ whole genome shotgun (WGS) entry which is preliminary data.</text>
</comment>
<proteinExistence type="inferred from homology"/>
<feature type="binding site" evidence="6">
    <location>
        <position position="239"/>
    </location>
    <ligand>
        <name>a divalent metal cation</name>
        <dbReference type="ChEBI" id="CHEBI:60240"/>
        <label>1</label>
    </ligand>
</feature>